<name>A0ABC8YVX8_9POAL</name>
<evidence type="ECO:0000313" key="3">
    <source>
        <dbReference type="EMBL" id="CAL4951201.1"/>
    </source>
</evidence>
<accession>A0ABC8YVX8</accession>
<dbReference type="AlphaFoldDB" id="A0ABC8YVX8"/>
<feature type="region of interest" description="Disordered" evidence="1">
    <location>
        <begin position="220"/>
        <end position="253"/>
    </location>
</feature>
<keyword evidence="4" id="KW-1185">Reference proteome</keyword>
<sequence length="253" mass="28427">MVFSDDDLIAQWWEEEDDSDDSDDSDNDDDYDHYIIAAAILGMEHERTKAKHRGSVSGRQVVMREMPSGTLRTVTNKRPRTDNSTPSREKVGEGEEDDSSKSQTPDSSQPSQKTRPVRRKQAKEKMKSGGEAGPYMEELQELLVVKDREKERKLKEERWEVIKSLEEQKLELEKHKLMWEKEHWIMFCDVSTMEPEKKAKVLAMRAQIASQKMALLKSSDGASSVFGGGRGGHHGGSSSFHDGSGGDANGGDL</sequence>
<dbReference type="EMBL" id="OZ075127">
    <property type="protein sequence ID" value="CAL4951201.1"/>
    <property type="molecule type" value="Genomic_DNA"/>
</dbReference>
<feature type="compositionally biased region" description="Gly residues" evidence="1">
    <location>
        <begin position="243"/>
        <end position="253"/>
    </location>
</feature>
<dbReference type="Proteomes" id="UP001497457">
    <property type="component" value="Chromosome 17b"/>
</dbReference>
<evidence type="ECO:0000256" key="1">
    <source>
        <dbReference type="SAM" id="MobiDB-lite"/>
    </source>
</evidence>
<evidence type="ECO:0000313" key="4">
    <source>
        <dbReference type="Proteomes" id="UP001497457"/>
    </source>
</evidence>
<proteinExistence type="predicted"/>
<reference evidence="3 4" key="2">
    <citation type="submission" date="2024-10" db="EMBL/GenBank/DDBJ databases">
        <authorList>
            <person name="Ryan C."/>
        </authorList>
    </citation>
    <scope>NUCLEOTIDE SEQUENCE [LARGE SCALE GENOMIC DNA]</scope>
</reference>
<gene>
    <name evidence="3" type="ORF">URODEC1_LOCUS38808</name>
</gene>
<dbReference type="InterPro" id="IPR029466">
    <property type="entry name" value="NAM-associated_C"/>
</dbReference>
<protein>
    <recommendedName>
        <fullName evidence="2">No apical meristem-associated C-terminal domain-containing protein</fullName>
    </recommendedName>
</protein>
<reference evidence="4" key="1">
    <citation type="submission" date="2024-06" db="EMBL/GenBank/DDBJ databases">
        <authorList>
            <person name="Ryan C."/>
        </authorList>
    </citation>
    <scope>NUCLEOTIDE SEQUENCE [LARGE SCALE GENOMIC DNA]</scope>
</reference>
<feature type="region of interest" description="Disordered" evidence="1">
    <location>
        <begin position="44"/>
        <end position="137"/>
    </location>
</feature>
<organism evidence="3 4">
    <name type="scientific">Urochloa decumbens</name>
    <dbReference type="NCBI Taxonomy" id="240449"/>
    <lineage>
        <taxon>Eukaryota</taxon>
        <taxon>Viridiplantae</taxon>
        <taxon>Streptophyta</taxon>
        <taxon>Embryophyta</taxon>
        <taxon>Tracheophyta</taxon>
        <taxon>Spermatophyta</taxon>
        <taxon>Magnoliopsida</taxon>
        <taxon>Liliopsida</taxon>
        <taxon>Poales</taxon>
        <taxon>Poaceae</taxon>
        <taxon>PACMAD clade</taxon>
        <taxon>Panicoideae</taxon>
        <taxon>Panicodae</taxon>
        <taxon>Paniceae</taxon>
        <taxon>Melinidinae</taxon>
        <taxon>Urochloa</taxon>
    </lineage>
</organism>
<evidence type="ECO:0000259" key="2">
    <source>
        <dbReference type="Pfam" id="PF14303"/>
    </source>
</evidence>
<feature type="compositionally biased region" description="Polar residues" evidence="1">
    <location>
        <begin position="101"/>
        <end position="114"/>
    </location>
</feature>
<feature type="region of interest" description="Disordered" evidence="1">
    <location>
        <begin position="1"/>
        <end position="30"/>
    </location>
</feature>
<feature type="domain" description="No apical meristem-associated C-terminal" evidence="2">
    <location>
        <begin position="76"/>
        <end position="208"/>
    </location>
</feature>
<feature type="compositionally biased region" description="Polar residues" evidence="1">
    <location>
        <begin position="70"/>
        <end position="86"/>
    </location>
</feature>
<dbReference type="Pfam" id="PF14303">
    <property type="entry name" value="NAM-associated"/>
    <property type="match status" value="1"/>
</dbReference>